<dbReference type="Proteomes" id="UP000024635">
    <property type="component" value="Unassembled WGS sequence"/>
</dbReference>
<evidence type="ECO:0000256" key="1">
    <source>
        <dbReference type="SAM" id="Phobius"/>
    </source>
</evidence>
<keyword evidence="1" id="KW-0472">Membrane</keyword>
<accession>A0A016RRL9</accession>
<keyword evidence="1" id="KW-0812">Transmembrane</keyword>
<dbReference type="AlphaFoldDB" id="A0A016RRL9"/>
<gene>
    <name evidence="2" type="primary">Acey_s0400.g750</name>
    <name evidence="2" type="ORF">Y032_0400g750</name>
</gene>
<reference evidence="3" key="1">
    <citation type="journal article" date="2015" name="Nat. Genet.">
        <title>The genome and transcriptome of the zoonotic hookworm Ancylostoma ceylanicum identify infection-specific gene families.</title>
        <authorList>
            <person name="Schwarz E.M."/>
            <person name="Hu Y."/>
            <person name="Antoshechkin I."/>
            <person name="Miller M.M."/>
            <person name="Sternberg P.W."/>
            <person name="Aroian R.V."/>
        </authorList>
    </citation>
    <scope>NUCLEOTIDE SEQUENCE</scope>
    <source>
        <strain evidence="3">HY135</strain>
    </source>
</reference>
<evidence type="ECO:0000313" key="3">
    <source>
        <dbReference type="Proteomes" id="UP000024635"/>
    </source>
</evidence>
<evidence type="ECO:0000313" key="2">
    <source>
        <dbReference type="EMBL" id="EYB80767.1"/>
    </source>
</evidence>
<keyword evidence="1" id="KW-1133">Transmembrane helix</keyword>
<organism evidence="2 3">
    <name type="scientific">Ancylostoma ceylanicum</name>
    <dbReference type="NCBI Taxonomy" id="53326"/>
    <lineage>
        <taxon>Eukaryota</taxon>
        <taxon>Metazoa</taxon>
        <taxon>Ecdysozoa</taxon>
        <taxon>Nematoda</taxon>
        <taxon>Chromadorea</taxon>
        <taxon>Rhabditida</taxon>
        <taxon>Rhabditina</taxon>
        <taxon>Rhabditomorpha</taxon>
        <taxon>Strongyloidea</taxon>
        <taxon>Ancylostomatidae</taxon>
        <taxon>Ancylostomatinae</taxon>
        <taxon>Ancylostoma</taxon>
    </lineage>
</organism>
<feature type="transmembrane region" description="Helical" evidence="1">
    <location>
        <begin position="6"/>
        <end position="28"/>
    </location>
</feature>
<sequence length="152" mass="17583">MNFFFTIKVIGHVLIWTGSVTIAILPWLQRRNIVQKYTFESDYSMSALTDKRCHLLGWSRWSRCPETSSANSTKAQKSRFLVGDCLQKDYKDYAPCFCPLEECHATEVVENFVKKPCSPNDNQTFELQLIPHSEDTLFYSTKRMVLGRVAKC</sequence>
<dbReference type="EMBL" id="JARK01001736">
    <property type="protein sequence ID" value="EYB80767.1"/>
    <property type="molecule type" value="Genomic_DNA"/>
</dbReference>
<proteinExistence type="predicted"/>
<comment type="caution">
    <text evidence="2">The sequence shown here is derived from an EMBL/GenBank/DDBJ whole genome shotgun (WGS) entry which is preliminary data.</text>
</comment>
<protein>
    <submittedName>
        <fullName evidence="2">Uncharacterized protein</fullName>
    </submittedName>
</protein>
<keyword evidence="3" id="KW-1185">Reference proteome</keyword>
<name>A0A016RRL9_9BILA</name>
<dbReference type="OrthoDB" id="5880761at2759"/>